<protein>
    <submittedName>
        <fullName evidence="2">PucR-like helix-turn-helix protein</fullName>
    </submittedName>
</protein>
<feature type="domain" description="PucR C-terminal helix-turn-helix" evidence="1">
    <location>
        <begin position="412"/>
        <end position="458"/>
    </location>
</feature>
<dbReference type="EMBL" id="QGGY01000003">
    <property type="protein sequence ID" value="PWJ77296.1"/>
    <property type="molecule type" value="Genomic_DNA"/>
</dbReference>
<reference evidence="2 3" key="1">
    <citation type="submission" date="2018-05" db="EMBL/GenBank/DDBJ databases">
        <authorList>
            <person name="Goeker M."/>
            <person name="Huntemann M."/>
            <person name="Clum A."/>
            <person name="Pillay M."/>
            <person name="Palaniappan K."/>
            <person name="Varghese N."/>
            <person name="Mikhailova N."/>
            <person name="Stamatis D."/>
            <person name="Reddy T."/>
            <person name="Daum C."/>
            <person name="Shapiro N."/>
            <person name="Ivanova N."/>
            <person name="Kyrpides N."/>
            <person name="Woyke T."/>
        </authorList>
    </citation>
    <scope>NUCLEOTIDE SEQUENCE [LARGE SCALE GENOMIC DNA]</scope>
    <source>
        <strain evidence="2 3">DSM 26524</strain>
    </source>
</reference>
<evidence type="ECO:0000313" key="2">
    <source>
        <dbReference type="EMBL" id="PWJ77296.1"/>
    </source>
</evidence>
<accession>A0AB73T6Z6</accession>
<dbReference type="RefSeq" id="WP_187374348.1">
    <property type="nucleotide sequence ID" value="NZ_CABJAT010000007.1"/>
</dbReference>
<organism evidence="2 3">
    <name type="scientific">Murimonas intestini</name>
    <dbReference type="NCBI Taxonomy" id="1337051"/>
    <lineage>
        <taxon>Bacteria</taxon>
        <taxon>Bacillati</taxon>
        <taxon>Bacillota</taxon>
        <taxon>Clostridia</taxon>
        <taxon>Lachnospirales</taxon>
        <taxon>Lachnospiraceae</taxon>
        <taxon>Murimonas</taxon>
    </lineage>
</organism>
<dbReference type="Gene3D" id="1.10.10.2840">
    <property type="entry name" value="PucR C-terminal helix-turn-helix domain"/>
    <property type="match status" value="1"/>
</dbReference>
<name>A0AB73T6Z6_9FIRM</name>
<dbReference type="Proteomes" id="UP000245412">
    <property type="component" value="Unassembled WGS sequence"/>
</dbReference>
<keyword evidence="3" id="KW-1185">Reference proteome</keyword>
<dbReference type="InterPro" id="IPR042070">
    <property type="entry name" value="PucR_C-HTH_sf"/>
</dbReference>
<proteinExistence type="predicted"/>
<dbReference type="InterPro" id="IPR025736">
    <property type="entry name" value="PucR_C-HTH_dom"/>
</dbReference>
<evidence type="ECO:0000313" key="3">
    <source>
        <dbReference type="Proteomes" id="UP000245412"/>
    </source>
</evidence>
<dbReference type="Pfam" id="PF13556">
    <property type="entry name" value="HTH_30"/>
    <property type="match status" value="1"/>
</dbReference>
<dbReference type="PANTHER" id="PTHR33744">
    <property type="entry name" value="CARBOHYDRATE DIACID REGULATOR"/>
    <property type="match status" value="1"/>
</dbReference>
<dbReference type="AlphaFoldDB" id="A0AB73T6Z6"/>
<comment type="caution">
    <text evidence="2">The sequence shown here is derived from an EMBL/GenBank/DDBJ whole genome shotgun (WGS) entry which is preliminary data.</text>
</comment>
<dbReference type="InterPro" id="IPR051448">
    <property type="entry name" value="CdaR-like_regulators"/>
</dbReference>
<evidence type="ECO:0000259" key="1">
    <source>
        <dbReference type="Pfam" id="PF13556"/>
    </source>
</evidence>
<gene>
    <name evidence="2" type="ORF">C7383_103137</name>
</gene>
<sequence length="506" mass="58864">MKLSMWMIANRLSSLDLDLDIREEAGPVLKSARRVYATNCVHVYQSGKDVICNGEGDCIRIKDTRITEAFEIVQCVFDFYEDWMSDIMDLIKAKNYRELVNSCWSVFHNPMVLFDGNCRVLGLSEQYAADDLDEEWRYLSTYGYTSVKAIDCMKYNGQNKDFTKMGMQRFEFDEGLMYPGITYSLYFQDVLCGRINLLEKERRLNKGDYQILELLADLLKTGMMEHEAGYLVSMNENLFYSLLDGGKVDESQMKIQLDYHHWDPLDVFQLYLIEMGEEQKDKMAILAHTILQQLPSCCIIQRFPEIVVICDVTKYNGKDAKQTLRLLAGESGVHVSCGIQSKGIYNVHYLLNQARAAITYGRMQNPDEVFYPFYRHAMDYIIESSSLEDSVMACHADVRELWRRKQQGDDMFETLKCYLNNERSLVNTAQAMYLHRNTLVYRVRKLTEFLNDELNDVYSRDYMKLSIRTLELYEWKMKRRYDGKNIETGRSKDGGYMGSGGSVSLC</sequence>